<dbReference type="PANTHER" id="PTHR12526">
    <property type="entry name" value="GLYCOSYLTRANSFERASE"/>
    <property type="match status" value="1"/>
</dbReference>
<dbReference type="CDD" id="cd03801">
    <property type="entry name" value="GT4_PimA-like"/>
    <property type="match status" value="1"/>
</dbReference>
<dbReference type="Pfam" id="PF13692">
    <property type="entry name" value="Glyco_trans_1_4"/>
    <property type="match status" value="1"/>
</dbReference>
<evidence type="ECO:0008006" key="3">
    <source>
        <dbReference type="Google" id="ProtNLM"/>
    </source>
</evidence>
<dbReference type="PATRIC" id="fig|1618023.3.peg.1266"/>
<evidence type="ECO:0000313" key="2">
    <source>
        <dbReference type="Proteomes" id="UP000032452"/>
    </source>
</evidence>
<comment type="caution">
    <text evidence="1">The sequence shown here is derived from an EMBL/GenBank/DDBJ whole genome shotgun (WGS) entry which is preliminary data.</text>
</comment>
<proteinExistence type="predicted"/>
<name>A0A0D8ZXZ4_9CYAN</name>
<reference evidence="1 2" key="1">
    <citation type="submission" date="2015-02" db="EMBL/GenBank/DDBJ databases">
        <title>Draft genome of a novel marine cyanobacterium (Chroococcales) isolated from South Atlantic Ocean.</title>
        <authorList>
            <person name="Rigonato J."/>
            <person name="Alvarenga D.O."/>
            <person name="Branco L.H."/>
            <person name="Varani A.M."/>
            <person name="Brandini F.P."/>
            <person name="Fiore M.F."/>
        </authorList>
    </citation>
    <scope>NUCLEOTIDE SEQUENCE [LARGE SCALE GENOMIC DNA]</scope>
    <source>
        <strain evidence="1 2">CENA595</strain>
    </source>
</reference>
<dbReference type="SUPFAM" id="SSF53756">
    <property type="entry name" value="UDP-Glycosyltransferase/glycogen phosphorylase"/>
    <property type="match status" value="1"/>
</dbReference>
<gene>
    <name evidence="1" type="ORF">UH38_00235</name>
</gene>
<organism evidence="1 2">
    <name type="scientific">Aliterella atlantica CENA595</name>
    <dbReference type="NCBI Taxonomy" id="1618023"/>
    <lineage>
        <taxon>Bacteria</taxon>
        <taxon>Bacillati</taxon>
        <taxon>Cyanobacteriota</taxon>
        <taxon>Cyanophyceae</taxon>
        <taxon>Chroococcidiopsidales</taxon>
        <taxon>Aliterellaceae</taxon>
        <taxon>Aliterella</taxon>
    </lineage>
</organism>
<keyword evidence="2" id="KW-1185">Reference proteome</keyword>
<dbReference type="STRING" id="1618023.UH38_00235"/>
<dbReference type="EMBL" id="JYON01000001">
    <property type="protein sequence ID" value="KJH73648.1"/>
    <property type="molecule type" value="Genomic_DNA"/>
</dbReference>
<dbReference type="AlphaFoldDB" id="A0A0D8ZXZ4"/>
<dbReference type="Gene3D" id="3.40.50.2000">
    <property type="entry name" value="Glycogen Phosphorylase B"/>
    <property type="match status" value="2"/>
</dbReference>
<protein>
    <recommendedName>
        <fullName evidence="3">Group 1 glycosyl transferase</fullName>
    </recommendedName>
</protein>
<evidence type="ECO:0000313" key="1">
    <source>
        <dbReference type="EMBL" id="KJH73648.1"/>
    </source>
</evidence>
<accession>A0A0D8ZXZ4</accession>
<dbReference type="Proteomes" id="UP000032452">
    <property type="component" value="Unassembled WGS sequence"/>
</dbReference>
<sequence>MKKHKVLHIVKDNKVGGVKSNLNGFVKSNLAAEFDFSVLTQGSDRIAIENWQLQPDVIIWHPPCRLKSLPSLLLLKLLNPHTKIIIHEHGYSQGYEPFNVSSVSRFHFMLKLFYGLADKVVAISQSQQAWMLQNSLVAPQKLAVISQCPPLDKFFAVTPKSPSNPFKLAAYGRFCAQKGFDVLLKALQLIPHAPVRVYIGGEGVMEAELKQLAQGLDNVEFVGRVDDVPGFLQDCDAVVIPSRWEPWGNVCLEAKAAGKAAIASDVDGLTEQMTGCGLLVPPNDPEKLAQAIVDLVELPPSQLEIWGKNGRRLVSGDNGQYIGRWQVLLKEVLAN</sequence>